<evidence type="ECO:0000313" key="6">
    <source>
        <dbReference type="Proteomes" id="UP000078148"/>
    </source>
</evidence>
<dbReference type="InterPro" id="IPR012914">
    <property type="entry name" value="PucR_dom"/>
</dbReference>
<dbReference type="RefSeq" id="WP_060530845.1">
    <property type="nucleotide sequence ID" value="NZ_CP013023.1"/>
</dbReference>
<dbReference type="InterPro" id="IPR025736">
    <property type="entry name" value="PucR_C-HTH_dom"/>
</dbReference>
<dbReference type="InterPro" id="IPR051448">
    <property type="entry name" value="CdaR-like_regulators"/>
</dbReference>
<dbReference type="Pfam" id="PF07905">
    <property type="entry name" value="PucR"/>
    <property type="match status" value="1"/>
</dbReference>
<feature type="domain" description="PucR C-terminal helix-turn-helix" evidence="3">
    <location>
        <begin position="446"/>
        <end position="502"/>
    </location>
</feature>
<name>A0A172ZBM0_9BACL</name>
<evidence type="ECO:0000259" key="2">
    <source>
        <dbReference type="Pfam" id="PF07905"/>
    </source>
</evidence>
<dbReference type="Gene3D" id="1.10.10.2840">
    <property type="entry name" value="PucR C-terminal helix-turn-helix domain"/>
    <property type="match status" value="1"/>
</dbReference>
<evidence type="ECO:0000259" key="4">
    <source>
        <dbReference type="Pfam" id="PF17853"/>
    </source>
</evidence>
<dbReference type="PANTHER" id="PTHR33744">
    <property type="entry name" value="CARBOHYDRATE DIACID REGULATOR"/>
    <property type="match status" value="1"/>
</dbReference>
<dbReference type="InterPro" id="IPR042070">
    <property type="entry name" value="PucR_C-HTH_sf"/>
</dbReference>
<dbReference type="InterPro" id="IPR041522">
    <property type="entry name" value="CdaR_GGDEF"/>
</dbReference>
<dbReference type="Proteomes" id="UP000078148">
    <property type="component" value="Chromosome"/>
</dbReference>
<proteinExistence type="inferred from homology"/>
<keyword evidence="6" id="KW-1185">Reference proteome</keyword>
<gene>
    <name evidence="5" type="ORF">AR543_00485</name>
</gene>
<evidence type="ECO:0000256" key="1">
    <source>
        <dbReference type="ARBA" id="ARBA00006754"/>
    </source>
</evidence>
<reference evidence="5 6" key="2">
    <citation type="journal article" date="2016" name="Int. J. Syst. Evol. Microbiol.">
        <title>Paenibacillus bovis sp. nov., isolated from raw yak (Bos grunniens) milk.</title>
        <authorList>
            <person name="Gao C."/>
            <person name="Han J."/>
            <person name="Liu Z."/>
            <person name="Xu X."/>
            <person name="Hang F."/>
            <person name="Wu Z."/>
        </authorList>
    </citation>
    <scope>NUCLEOTIDE SEQUENCE [LARGE SCALE GENOMIC DNA]</scope>
    <source>
        <strain evidence="5 6">BD3526</strain>
    </source>
</reference>
<organism evidence="5 6">
    <name type="scientific">Paenibacillus bovis</name>
    <dbReference type="NCBI Taxonomy" id="1616788"/>
    <lineage>
        <taxon>Bacteria</taxon>
        <taxon>Bacillati</taxon>
        <taxon>Bacillota</taxon>
        <taxon>Bacilli</taxon>
        <taxon>Bacillales</taxon>
        <taxon>Paenibacillaceae</taxon>
        <taxon>Paenibacillus</taxon>
    </lineage>
</organism>
<dbReference type="KEGG" id="pbv:AR543_00485"/>
<dbReference type="Pfam" id="PF13556">
    <property type="entry name" value="HTH_30"/>
    <property type="match status" value="1"/>
</dbReference>
<dbReference type="EMBL" id="CP013023">
    <property type="protein sequence ID" value="ANF94657.1"/>
    <property type="molecule type" value="Genomic_DNA"/>
</dbReference>
<dbReference type="AlphaFoldDB" id="A0A172ZBM0"/>
<reference evidence="6" key="1">
    <citation type="submission" date="2015-10" db="EMBL/GenBank/DDBJ databases">
        <title>Genome of Paenibacillus bovis sp. nov.</title>
        <authorList>
            <person name="Wu Z."/>
            <person name="Gao C."/>
            <person name="Liu Z."/>
            <person name="Zheng H."/>
        </authorList>
    </citation>
    <scope>NUCLEOTIDE SEQUENCE [LARGE SCALE GENOMIC DNA]</scope>
    <source>
        <strain evidence="6">BD3526</strain>
    </source>
</reference>
<comment type="similarity">
    <text evidence="1">Belongs to the CdaR family.</text>
</comment>
<evidence type="ECO:0000313" key="5">
    <source>
        <dbReference type="EMBL" id="ANF94657.1"/>
    </source>
</evidence>
<feature type="domain" description="Purine catabolism PurC-like" evidence="2">
    <location>
        <begin position="10"/>
        <end position="129"/>
    </location>
</feature>
<sequence>MKTTGIMLRELLQIPLLQSARVISGERGLERAVQCIDIMETPDLEGGIREGVLLMTTAYPIRHEPERLVDMIIALSKGKAAALAIKPAHFLQGIPEAAIQVSEQYGLPLIELPPDIPYTEITQAVMEQVLDRQASILRRSDEVYRKLTMMVLENIGIQAVNDHVSELLKAPVAVIDNTGVTIVSSPAGWDYRQASDPLSWNINVDRRSVARLIVDKEKLDTMEEVGVEQARLVLALELMRNRIIEDTESRLRGNFIDELMTPPVPPRSEVEQRGRQLGMNPAQQWEIVVIEGQTAPEEEWMNHLLAIEAEKYGVRPHIEFRSNRAILFLPTPPAEQEQANVDGEQEIPWDTIVAGWLNDREGRLHGYRAGIGRPKWLWDIHHGYSEARSALTISRRLSGGGSLTAYQDVEIYHLLRGSVDERGFGELFDRKLGRLKQYDEEHHSELLRTLFFYLDSRGSLMDTASQLFIHRNSVKYRLDRIREMTGIDLNDPHEQFIMHMCLIYYYLMEHPEDE</sequence>
<dbReference type="Pfam" id="PF17853">
    <property type="entry name" value="GGDEF_2"/>
    <property type="match status" value="1"/>
</dbReference>
<feature type="domain" description="CdaR GGDEF-like" evidence="4">
    <location>
        <begin position="267"/>
        <end position="393"/>
    </location>
</feature>
<dbReference type="STRING" id="1616788.AR543_00485"/>
<dbReference type="PANTHER" id="PTHR33744:SF1">
    <property type="entry name" value="DNA-BINDING TRANSCRIPTIONAL ACTIVATOR ADER"/>
    <property type="match status" value="1"/>
</dbReference>
<protein>
    <submittedName>
        <fullName evidence="5">Polyketide synthase regulator</fullName>
    </submittedName>
</protein>
<accession>A0A172ZBM0</accession>
<evidence type="ECO:0000259" key="3">
    <source>
        <dbReference type="Pfam" id="PF13556"/>
    </source>
</evidence>
<dbReference type="OrthoDB" id="142218at2"/>